<dbReference type="InterPro" id="IPR036375">
    <property type="entry name" value="Hemopexin-like_dom_sf"/>
</dbReference>
<organism evidence="1 2">
    <name type="scientific">Temnothorax curvispinosus</name>
    <dbReference type="NCBI Taxonomy" id="300111"/>
    <lineage>
        <taxon>Eukaryota</taxon>
        <taxon>Metazoa</taxon>
        <taxon>Ecdysozoa</taxon>
        <taxon>Arthropoda</taxon>
        <taxon>Hexapoda</taxon>
        <taxon>Insecta</taxon>
        <taxon>Pterygota</taxon>
        <taxon>Neoptera</taxon>
        <taxon>Endopterygota</taxon>
        <taxon>Hymenoptera</taxon>
        <taxon>Apocrita</taxon>
        <taxon>Aculeata</taxon>
        <taxon>Formicoidea</taxon>
        <taxon>Formicidae</taxon>
        <taxon>Myrmicinae</taxon>
        <taxon>Temnothorax</taxon>
    </lineage>
</organism>
<dbReference type="SUPFAM" id="SSF50923">
    <property type="entry name" value="Hemopexin-like domain"/>
    <property type="match status" value="1"/>
</dbReference>
<protein>
    <submittedName>
        <fullName evidence="2">Matrix metalloproteinase-2-like</fullName>
    </submittedName>
</protein>
<proteinExistence type="predicted"/>
<keyword evidence="1" id="KW-1185">Reference proteome</keyword>
<sequence>MYAIVPDNTFLVQLSLEDVLSIQHLYGAKKDTKFPKLITNTPTTTTTTMTTTTKDVETDLCILRNVDTVLIMNGRLHISHERYMWSIDIDGKTYKKPLLLTDYMKFFPKNFTRLTAGYQAPSGNIVLFAGNMSYMITYPRVTLVSTWPRPDTDLGIPDANAKINAVLNTNEGHHVQR</sequence>
<reference evidence="2" key="1">
    <citation type="submission" date="2025-08" db="UniProtKB">
        <authorList>
            <consortium name="RefSeq"/>
        </authorList>
    </citation>
    <scope>IDENTIFICATION</scope>
    <source>
        <tissue evidence="2">Whole body</tissue>
    </source>
</reference>
<accession>A0A6J1PM31</accession>
<dbReference type="Proteomes" id="UP000504618">
    <property type="component" value="Unplaced"/>
</dbReference>
<dbReference type="RefSeq" id="XP_024870749.1">
    <property type="nucleotide sequence ID" value="XM_025014981.1"/>
</dbReference>
<gene>
    <name evidence="2" type="primary">LOC112453932</name>
</gene>
<dbReference type="OrthoDB" id="7550572at2759"/>
<name>A0A6J1PM31_9HYME</name>
<evidence type="ECO:0000313" key="1">
    <source>
        <dbReference type="Proteomes" id="UP000504618"/>
    </source>
</evidence>
<evidence type="ECO:0000313" key="2">
    <source>
        <dbReference type="RefSeq" id="XP_024870749.1"/>
    </source>
</evidence>
<dbReference type="AlphaFoldDB" id="A0A6J1PM31"/>
<dbReference type="Gene3D" id="2.110.10.10">
    <property type="entry name" value="Hemopexin-like domain"/>
    <property type="match status" value="1"/>
</dbReference>
<dbReference type="GeneID" id="112453932"/>